<evidence type="ECO:0000313" key="1">
    <source>
        <dbReference type="EMBL" id="AQS40203.1"/>
    </source>
</evidence>
<proteinExistence type="predicted"/>
<dbReference type="InterPro" id="IPR010906">
    <property type="entry name" value="Phage_lambda_Nu1_terminase-ssu"/>
</dbReference>
<name>A0A1S6HXC7_9GAMM</name>
<evidence type="ECO:0000313" key="2">
    <source>
        <dbReference type="Proteomes" id="UP000189545"/>
    </source>
</evidence>
<dbReference type="Pfam" id="PF07471">
    <property type="entry name" value="Phage_Nu1"/>
    <property type="match status" value="1"/>
</dbReference>
<protein>
    <submittedName>
        <fullName evidence="1">Phage DNA packaging protein, Nu1 subunit of terminase</fullName>
    </submittedName>
</protein>
<dbReference type="AlphaFoldDB" id="A0A1S6HXC7"/>
<reference evidence="1 2" key="1">
    <citation type="submission" date="2016-03" db="EMBL/GenBank/DDBJ databases">
        <title>Complete genome sequence of Shewanella psychrophila WP2, a deep sea bacterium isolated from west Pacific sediment.</title>
        <authorList>
            <person name="Xu G."/>
            <person name="Jian H."/>
        </authorList>
    </citation>
    <scope>NUCLEOTIDE SEQUENCE [LARGE SCALE GENOMIC DNA]</scope>
    <source>
        <strain evidence="1 2">WP2</strain>
    </source>
</reference>
<gene>
    <name evidence="1" type="ORF">Sps_05134</name>
</gene>
<dbReference type="OrthoDB" id="5875302at2"/>
<organism evidence="1 2">
    <name type="scientific">Shewanella psychrophila</name>
    <dbReference type="NCBI Taxonomy" id="225848"/>
    <lineage>
        <taxon>Bacteria</taxon>
        <taxon>Pseudomonadati</taxon>
        <taxon>Pseudomonadota</taxon>
        <taxon>Gammaproteobacteria</taxon>
        <taxon>Alteromonadales</taxon>
        <taxon>Shewanellaceae</taxon>
        <taxon>Shewanella</taxon>
    </lineage>
</organism>
<sequence length="177" mass="20002">MARITAKEVEPVLLNKSDLCKSLGISTTAFDKWAVPIHSKKGRERLYTVADVVANRIGNERKKQQSSLDDFDPEKPNIDYERYRLTKAQADGQELKNEKDRKEVVEVLFSTFFLSKIAAQIAPILDQIPLQIKRKFPDTPEKMIDSIKSEVITGQNLCAELAGEMEGLLDEYLASTD</sequence>
<dbReference type="EMBL" id="CP014782">
    <property type="protein sequence ID" value="AQS40203.1"/>
    <property type="molecule type" value="Genomic_DNA"/>
</dbReference>
<dbReference type="KEGG" id="spsw:Sps_05134"/>
<dbReference type="Proteomes" id="UP000189545">
    <property type="component" value="Chromosome"/>
</dbReference>
<dbReference type="STRING" id="225848.Sps_05134"/>
<accession>A0A1S6HXC7</accession>
<keyword evidence="2" id="KW-1185">Reference proteome</keyword>
<dbReference type="RefSeq" id="WP_077755027.1">
    <property type="nucleotide sequence ID" value="NZ_CP014782.1"/>
</dbReference>